<dbReference type="AlphaFoldDB" id="A0A1I1XIA5"/>
<evidence type="ECO:0000313" key="3">
    <source>
        <dbReference type="EMBL" id="SFE07154.1"/>
    </source>
</evidence>
<feature type="signal peptide" evidence="2">
    <location>
        <begin position="1"/>
        <end position="26"/>
    </location>
</feature>
<gene>
    <name evidence="3" type="ORF">SAMN02799615_00273</name>
</gene>
<evidence type="ECO:0000256" key="1">
    <source>
        <dbReference type="SAM" id="MobiDB-lite"/>
    </source>
</evidence>
<evidence type="ECO:0000313" key="4">
    <source>
        <dbReference type="Proteomes" id="UP000199477"/>
    </source>
</evidence>
<dbReference type="RefSeq" id="WP_051548452.1">
    <property type="nucleotide sequence ID" value="NZ_FONH01000001.1"/>
</dbReference>
<evidence type="ECO:0000256" key="2">
    <source>
        <dbReference type="SAM" id="SignalP"/>
    </source>
</evidence>
<name>A0A1I1XIA5_9GAMM</name>
<feature type="compositionally biased region" description="Polar residues" evidence="1">
    <location>
        <begin position="28"/>
        <end position="47"/>
    </location>
</feature>
<proteinExistence type="predicted"/>
<feature type="chain" id="PRO_5011669907" description="Cu and Ag efflux protein CusF" evidence="2">
    <location>
        <begin position="27"/>
        <end position="107"/>
    </location>
</feature>
<accession>A0A1I1XIA5</accession>
<protein>
    <recommendedName>
        <fullName evidence="5">Cu and Ag efflux protein CusF</fullName>
    </recommendedName>
</protein>
<keyword evidence="4" id="KW-1185">Reference proteome</keyword>
<keyword evidence="2" id="KW-0732">Signal</keyword>
<evidence type="ECO:0008006" key="5">
    <source>
        <dbReference type="Google" id="ProtNLM"/>
    </source>
</evidence>
<reference evidence="4" key="1">
    <citation type="submission" date="2016-10" db="EMBL/GenBank/DDBJ databases">
        <authorList>
            <person name="Varghese N."/>
            <person name="Submissions S."/>
        </authorList>
    </citation>
    <scope>NUCLEOTIDE SEQUENCE [LARGE SCALE GENOMIC DNA]</scope>
    <source>
        <strain evidence="4">UNC178MFTsu3.1</strain>
    </source>
</reference>
<feature type="region of interest" description="Disordered" evidence="1">
    <location>
        <begin position="28"/>
        <end position="70"/>
    </location>
</feature>
<organism evidence="3 4">
    <name type="scientific">Dyella marensis</name>
    <dbReference type="NCBI Taxonomy" id="500610"/>
    <lineage>
        <taxon>Bacteria</taxon>
        <taxon>Pseudomonadati</taxon>
        <taxon>Pseudomonadota</taxon>
        <taxon>Gammaproteobacteria</taxon>
        <taxon>Lysobacterales</taxon>
        <taxon>Rhodanobacteraceae</taxon>
        <taxon>Dyella</taxon>
    </lineage>
</organism>
<dbReference type="EMBL" id="FONH01000001">
    <property type="protein sequence ID" value="SFE07154.1"/>
    <property type="molecule type" value="Genomic_DNA"/>
</dbReference>
<sequence>MKRTPAPRRIPFLLLLLLFAAGPAVAQNAPSNKASSAHTDMSQSGMTNAGEMGRHAMPATVTSTDPKTGTVDVNAGGMALKVHFPPAAMASLKAGDQITLHLAYSKP</sequence>
<dbReference type="Proteomes" id="UP000199477">
    <property type="component" value="Unassembled WGS sequence"/>
</dbReference>